<evidence type="ECO:0000313" key="1">
    <source>
        <dbReference type="EMBL" id="SHG99725.1"/>
    </source>
</evidence>
<dbReference type="AlphaFoldDB" id="A0A1M5PD94"/>
<proteinExistence type="predicted"/>
<organism evidence="1 2">
    <name type="scientific">Streptoalloteichus hindustanus</name>
    <dbReference type="NCBI Taxonomy" id="2017"/>
    <lineage>
        <taxon>Bacteria</taxon>
        <taxon>Bacillati</taxon>
        <taxon>Actinomycetota</taxon>
        <taxon>Actinomycetes</taxon>
        <taxon>Pseudonocardiales</taxon>
        <taxon>Pseudonocardiaceae</taxon>
        <taxon>Streptoalloteichus</taxon>
    </lineage>
</organism>
<dbReference type="Proteomes" id="UP000184501">
    <property type="component" value="Unassembled WGS sequence"/>
</dbReference>
<dbReference type="EMBL" id="FQVN01000018">
    <property type="protein sequence ID" value="SHG99725.1"/>
    <property type="molecule type" value="Genomic_DNA"/>
</dbReference>
<gene>
    <name evidence="1" type="ORF">SAMN05444320_11817</name>
</gene>
<protein>
    <submittedName>
        <fullName evidence="1">Uncharacterized protein</fullName>
    </submittedName>
</protein>
<name>A0A1M5PD94_STRHI</name>
<evidence type="ECO:0000313" key="2">
    <source>
        <dbReference type="Proteomes" id="UP000184501"/>
    </source>
</evidence>
<sequence length="101" mass="11393">MATPHARIRVPRAAAAIRDALNEHAPDLVERFESEFRAAAELYRVSLRSAGLDEVLHCWRAQAEFAANPLSAEDKALVDRVDHGDNTGLVDWEDLRREFPE</sequence>
<dbReference type="Pfam" id="PF19760">
    <property type="entry name" value="DUF6247"/>
    <property type="match status" value="1"/>
</dbReference>
<reference evidence="1 2" key="1">
    <citation type="submission" date="2016-11" db="EMBL/GenBank/DDBJ databases">
        <authorList>
            <person name="Jaros S."/>
            <person name="Januszkiewicz K."/>
            <person name="Wedrychowicz H."/>
        </authorList>
    </citation>
    <scope>NUCLEOTIDE SEQUENCE [LARGE SCALE GENOMIC DNA]</scope>
    <source>
        <strain evidence="1 2">DSM 44523</strain>
    </source>
</reference>
<accession>A0A1M5PD94</accession>
<dbReference type="RefSeq" id="WP_073489867.1">
    <property type="nucleotide sequence ID" value="NZ_FQVN01000018.1"/>
</dbReference>
<keyword evidence="2" id="KW-1185">Reference proteome</keyword>
<dbReference type="InterPro" id="IPR046214">
    <property type="entry name" value="DUF6247"/>
</dbReference>